<name>A0A4Q8M7I8_9GAMM</name>
<dbReference type="EMBL" id="SHMG01000002">
    <property type="protein sequence ID" value="TAA45684.1"/>
    <property type="molecule type" value="Genomic_DNA"/>
</dbReference>
<dbReference type="AlphaFoldDB" id="A0A4Q8M7I8"/>
<protein>
    <recommendedName>
        <fullName evidence="3">AAA+ ATPase domain-containing protein</fullName>
    </recommendedName>
</protein>
<gene>
    <name evidence="1" type="ORF">EA655_05735</name>
</gene>
<evidence type="ECO:0008006" key="3">
    <source>
        <dbReference type="Google" id="ProtNLM"/>
    </source>
</evidence>
<evidence type="ECO:0000313" key="2">
    <source>
        <dbReference type="Proteomes" id="UP000294164"/>
    </source>
</evidence>
<reference evidence="1 2" key="1">
    <citation type="submission" date="2019-02" db="EMBL/GenBank/DDBJ databases">
        <title>WGS of Pseudoxanthomonas species novum from clinical isolates.</title>
        <authorList>
            <person name="Bernier A.-M."/>
            <person name="Bernard K."/>
            <person name="Vachon A."/>
        </authorList>
    </citation>
    <scope>NUCLEOTIDE SEQUENCE [LARGE SCALE GENOMIC DNA]</scope>
    <source>
        <strain evidence="1 2">NML130969</strain>
    </source>
</reference>
<organism evidence="1 2">
    <name type="scientific">Pseudoxanthomonas winnipegensis</name>
    <dbReference type="NCBI Taxonomy" id="2480810"/>
    <lineage>
        <taxon>Bacteria</taxon>
        <taxon>Pseudomonadati</taxon>
        <taxon>Pseudomonadota</taxon>
        <taxon>Gammaproteobacteria</taxon>
        <taxon>Lysobacterales</taxon>
        <taxon>Lysobacteraceae</taxon>
        <taxon>Pseudoxanthomonas</taxon>
    </lineage>
</organism>
<accession>A0A4Q8M7I8</accession>
<proteinExistence type="predicted"/>
<dbReference type="Proteomes" id="UP000294164">
    <property type="component" value="Unassembled WGS sequence"/>
</dbReference>
<dbReference type="InterPro" id="IPR027417">
    <property type="entry name" value="P-loop_NTPase"/>
</dbReference>
<dbReference type="Gene3D" id="3.40.50.300">
    <property type="entry name" value="P-loop containing nucleotide triphosphate hydrolases"/>
    <property type="match status" value="1"/>
</dbReference>
<evidence type="ECO:0000313" key="1">
    <source>
        <dbReference type="EMBL" id="TAA45684.1"/>
    </source>
</evidence>
<dbReference type="SUPFAM" id="SSF52540">
    <property type="entry name" value="P-loop containing nucleoside triphosphate hydrolases"/>
    <property type="match status" value="1"/>
</dbReference>
<dbReference type="RefSeq" id="WP_130533776.1">
    <property type="nucleotide sequence ID" value="NZ_SHMG01000002.1"/>
</dbReference>
<comment type="caution">
    <text evidence="1">The sequence shown here is derived from an EMBL/GenBank/DDBJ whole genome shotgun (WGS) entry which is preliminary data.</text>
</comment>
<sequence length="322" mass="35041">MAADMTLAAEAARGVIRRTELTEAYLDLGGSLVDLEDYATTGLRIVAVGPSGVGKTNAGLSIAEQLSEQGWVSVLVDPEGEIESMYGQAVDASELARLLHTRERSIIVVAAKDATDFIPYGQAILEAADKHRQPLFVMLDEGQVFSASRKRKNDIGVASDLVNEFAQRGRKRALDLFMTATSFTGSLHRHIFANKNLSLIGCQEDPAAWSALAPQFRASRIEFGDLAALGPGEFYCFTRRGVDKVRMPMAAAMQKVALTAPRVRPALPSTFSQWDRAMREIPLARLQALTEPVQQLLGAVAGLTPQQMLAGRRALEDELQCR</sequence>